<evidence type="ECO:0000256" key="1">
    <source>
        <dbReference type="ARBA" id="ARBA00022679"/>
    </source>
</evidence>
<accession>A0A2S3I488</accession>
<dbReference type="GO" id="GO:0004674">
    <property type="term" value="F:protein serine/threonine kinase activity"/>
    <property type="evidence" value="ECO:0007669"/>
    <property type="project" value="UniProtKB-KW"/>
</dbReference>
<keyword evidence="3" id="KW-0418">Kinase</keyword>
<evidence type="ECO:0000256" key="3">
    <source>
        <dbReference type="ARBA" id="ARBA00022777"/>
    </source>
</evidence>
<keyword evidence="6" id="KW-0723">Serine/threonine-protein kinase</keyword>
<dbReference type="Gramene" id="PAN36407">
    <property type="protein sequence ID" value="PAN36407"/>
    <property type="gene ID" value="PAHAL_6G279500"/>
</dbReference>
<dbReference type="PANTHER" id="PTHR47989:SF47">
    <property type="entry name" value="SERINE_THREONINE-PROTEIN KINASE PBL28-RELATED"/>
    <property type="match status" value="1"/>
</dbReference>
<dbReference type="AlphaFoldDB" id="A0A2S3I488"/>
<dbReference type="PROSITE" id="PS00107">
    <property type="entry name" value="PROTEIN_KINASE_ATP"/>
    <property type="match status" value="1"/>
</dbReference>
<dbReference type="InterPro" id="IPR017441">
    <property type="entry name" value="Protein_kinase_ATP_BS"/>
</dbReference>
<name>A0A2S3I488_9POAL</name>
<dbReference type="InterPro" id="IPR000719">
    <property type="entry name" value="Prot_kinase_dom"/>
</dbReference>
<dbReference type="PANTHER" id="PTHR47989">
    <property type="entry name" value="OS01G0750732 PROTEIN"/>
    <property type="match status" value="1"/>
</dbReference>
<evidence type="ECO:0000256" key="4">
    <source>
        <dbReference type="ARBA" id="ARBA00022840"/>
    </source>
</evidence>
<gene>
    <name evidence="8" type="ORF">PAHAL_6G279500</name>
</gene>
<keyword evidence="1" id="KW-0808">Transferase</keyword>
<dbReference type="Gene3D" id="1.10.510.10">
    <property type="entry name" value="Transferase(Phosphotransferase) domain 1"/>
    <property type="match status" value="1"/>
</dbReference>
<protein>
    <recommendedName>
        <fullName evidence="7">Protein kinase domain-containing protein</fullName>
    </recommendedName>
</protein>
<dbReference type="EMBL" id="CM008051">
    <property type="protein sequence ID" value="PAN36407.1"/>
    <property type="molecule type" value="Genomic_DNA"/>
</dbReference>
<evidence type="ECO:0000256" key="6">
    <source>
        <dbReference type="RuleBase" id="RU000304"/>
    </source>
</evidence>
<feature type="binding site" evidence="5">
    <location>
        <position position="85"/>
    </location>
    <ligand>
        <name>ATP</name>
        <dbReference type="ChEBI" id="CHEBI:30616"/>
    </ligand>
</feature>
<evidence type="ECO:0000256" key="2">
    <source>
        <dbReference type="ARBA" id="ARBA00022741"/>
    </source>
</evidence>
<evidence type="ECO:0000256" key="5">
    <source>
        <dbReference type="PROSITE-ProRule" id="PRU10141"/>
    </source>
</evidence>
<evidence type="ECO:0000259" key="7">
    <source>
        <dbReference type="PROSITE" id="PS50011"/>
    </source>
</evidence>
<dbReference type="FunFam" id="1.10.510.10:FF:000095">
    <property type="entry name" value="protein STRUBBELIG-RECEPTOR FAMILY 8"/>
    <property type="match status" value="1"/>
</dbReference>
<dbReference type="PROSITE" id="PS50011">
    <property type="entry name" value="PROTEIN_KINASE_DOM"/>
    <property type="match status" value="1"/>
</dbReference>
<dbReference type="Pfam" id="PF00069">
    <property type="entry name" value="Pkinase"/>
    <property type="match status" value="1"/>
</dbReference>
<reference evidence="8" key="1">
    <citation type="submission" date="2018-04" db="EMBL/GenBank/DDBJ databases">
        <title>WGS assembly of Panicum hallii.</title>
        <authorList>
            <person name="Lovell J."/>
            <person name="Jenkins J."/>
            <person name="Lowry D."/>
            <person name="Mamidi S."/>
            <person name="Sreedasyam A."/>
            <person name="Weng X."/>
            <person name="Barry K."/>
            <person name="Bonette J."/>
            <person name="Campitelli B."/>
            <person name="Daum C."/>
            <person name="Gordon S."/>
            <person name="Gould B."/>
            <person name="Lipzen A."/>
            <person name="Macqueen A."/>
            <person name="Palacio-Mejia J."/>
            <person name="Plott C."/>
            <person name="Shakirov E."/>
            <person name="Shu S."/>
            <person name="Yoshinaga Y."/>
            <person name="Zane M."/>
            <person name="Rokhsar D."/>
            <person name="Grimwood J."/>
            <person name="Schmutz J."/>
            <person name="Juenger T."/>
        </authorList>
    </citation>
    <scope>NUCLEOTIDE SEQUENCE [LARGE SCALE GENOMIC DNA]</scope>
    <source>
        <strain evidence="8">FIL2</strain>
    </source>
</reference>
<keyword evidence="4 5" id="KW-0067">ATP-binding</keyword>
<dbReference type="Gene3D" id="3.30.200.20">
    <property type="entry name" value="Phosphorylase Kinase, domain 1"/>
    <property type="match status" value="1"/>
</dbReference>
<proteinExistence type="inferred from homology"/>
<dbReference type="GO" id="GO:0005524">
    <property type="term" value="F:ATP binding"/>
    <property type="evidence" value="ECO:0007669"/>
    <property type="project" value="UniProtKB-UniRule"/>
</dbReference>
<dbReference type="SMART" id="SM00220">
    <property type="entry name" value="S_TKc"/>
    <property type="match status" value="1"/>
</dbReference>
<evidence type="ECO:0000313" key="8">
    <source>
        <dbReference type="EMBL" id="PAN36407.1"/>
    </source>
</evidence>
<organism evidence="8">
    <name type="scientific">Panicum hallii</name>
    <dbReference type="NCBI Taxonomy" id="206008"/>
    <lineage>
        <taxon>Eukaryota</taxon>
        <taxon>Viridiplantae</taxon>
        <taxon>Streptophyta</taxon>
        <taxon>Embryophyta</taxon>
        <taxon>Tracheophyta</taxon>
        <taxon>Spermatophyta</taxon>
        <taxon>Magnoliopsida</taxon>
        <taxon>Liliopsida</taxon>
        <taxon>Poales</taxon>
        <taxon>Poaceae</taxon>
        <taxon>PACMAD clade</taxon>
        <taxon>Panicoideae</taxon>
        <taxon>Panicodae</taxon>
        <taxon>Paniceae</taxon>
        <taxon>Panicinae</taxon>
        <taxon>Panicum</taxon>
        <taxon>Panicum sect. Panicum</taxon>
    </lineage>
</organism>
<sequence>MKRVRRFFNLKDLGRGKEKDTAAGTAVSTGSDDEDTRFTLNVETFSFKELSAATDNFNDYLLIGSGGSAKVYEGRLPGIGKVAVKRLSFGGVSRHTAAHLQRGFLREVFVLNSINHPNIVRLIGCCSEESERLLVYEYIYWGSMRKCLSELDWQKRMNTALGAAKGLERLHLQVNPSIIHRDIKSDNILLCMDFEPKVSDFGSAKIAPAGGAGSGQVGTFGYMAPEVAFCKSISIRSDIYSFGVVLLELITGRKAIDSKRQDEEQHLASWARSKLQGQNNIEELLDPRLPGCAPKFDDLNKALAVAWMCTMTDDVDRPEIGEIVQDLRCLADSFSDNKGSLSSAA</sequence>
<comment type="similarity">
    <text evidence="6">Belongs to the protein kinase superfamily.</text>
</comment>
<dbReference type="SUPFAM" id="SSF56112">
    <property type="entry name" value="Protein kinase-like (PK-like)"/>
    <property type="match status" value="1"/>
</dbReference>
<feature type="domain" description="Protein kinase" evidence="7">
    <location>
        <begin position="57"/>
        <end position="335"/>
    </location>
</feature>
<dbReference type="PROSITE" id="PS00108">
    <property type="entry name" value="PROTEIN_KINASE_ST"/>
    <property type="match status" value="1"/>
</dbReference>
<dbReference type="InterPro" id="IPR008271">
    <property type="entry name" value="Ser/Thr_kinase_AS"/>
</dbReference>
<dbReference type="InterPro" id="IPR011009">
    <property type="entry name" value="Kinase-like_dom_sf"/>
</dbReference>
<dbReference type="Proteomes" id="UP000243499">
    <property type="component" value="Chromosome 6"/>
</dbReference>
<keyword evidence="2 5" id="KW-0547">Nucleotide-binding</keyword>